<dbReference type="InterPro" id="IPR011706">
    <property type="entry name" value="Cu-oxidase_C"/>
</dbReference>
<feature type="domain" description="Plastocyanin-like" evidence="8">
    <location>
        <begin position="165"/>
        <end position="372"/>
    </location>
</feature>
<dbReference type="FunFam" id="2.60.40.420:FF:000036">
    <property type="entry name" value="L-ascorbate oxidase"/>
    <property type="match status" value="1"/>
</dbReference>
<keyword evidence="2" id="KW-0479">Metal-binding</keyword>
<dbReference type="Pfam" id="PF00394">
    <property type="entry name" value="Cu-oxidase"/>
    <property type="match status" value="1"/>
</dbReference>
<evidence type="ECO:0000259" key="8">
    <source>
        <dbReference type="Pfam" id="PF00394"/>
    </source>
</evidence>
<organism evidence="11 12">
    <name type="scientific">Aaosphaeria arxii CBS 175.79</name>
    <dbReference type="NCBI Taxonomy" id="1450172"/>
    <lineage>
        <taxon>Eukaryota</taxon>
        <taxon>Fungi</taxon>
        <taxon>Dikarya</taxon>
        <taxon>Ascomycota</taxon>
        <taxon>Pezizomycotina</taxon>
        <taxon>Dothideomycetes</taxon>
        <taxon>Pleosporomycetidae</taxon>
        <taxon>Pleosporales</taxon>
        <taxon>Pleosporales incertae sedis</taxon>
        <taxon>Aaosphaeria</taxon>
    </lineage>
</organism>
<feature type="domain" description="Plastocyanin-like" evidence="10">
    <location>
        <begin position="27"/>
        <end position="140"/>
    </location>
</feature>
<evidence type="ECO:0000256" key="4">
    <source>
        <dbReference type="ARBA" id="ARBA00023002"/>
    </source>
</evidence>
<dbReference type="PROSITE" id="PS00079">
    <property type="entry name" value="MULTICOPPER_OXIDASE1"/>
    <property type="match status" value="1"/>
</dbReference>
<keyword evidence="3 7" id="KW-0732">Signal</keyword>
<accession>A0A6A5Y609</accession>
<keyword evidence="12" id="KW-1185">Reference proteome</keyword>
<evidence type="ECO:0000256" key="7">
    <source>
        <dbReference type="SAM" id="SignalP"/>
    </source>
</evidence>
<dbReference type="CDD" id="cd13876">
    <property type="entry name" value="CuRO_2_Abr2_like"/>
    <property type="match status" value="1"/>
</dbReference>
<evidence type="ECO:0000313" key="12">
    <source>
        <dbReference type="Proteomes" id="UP000799778"/>
    </source>
</evidence>
<keyword evidence="5" id="KW-0186">Copper</keyword>
<reference evidence="11" key="1">
    <citation type="journal article" date="2020" name="Stud. Mycol.">
        <title>101 Dothideomycetes genomes: a test case for predicting lifestyles and emergence of pathogens.</title>
        <authorList>
            <person name="Haridas S."/>
            <person name="Albert R."/>
            <person name="Binder M."/>
            <person name="Bloem J."/>
            <person name="Labutti K."/>
            <person name="Salamov A."/>
            <person name="Andreopoulos B."/>
            <person name="Baker S."/>
            <person name="Barry K."/>
            <person name="Bills G."/>
            <person name="Bluhm B."/>
            <person name="Cannon C."/>
            <person name="Castanera R."/>
            <person name="Culley D."/>
            <person name="Daum C."/>
            <person name="Ezra D."/>
            <person name="Gonzalez J."/>
            <person name="Henrissat B."/>
            <person name="Kuo A."/>
            <person name="Liang C."/>
            <person name="Lipzen A."/>
            <person name="Lutzoni F."/>
            <person name="Magnuson J."/>
            <person name="Mondo S."/>
            <person name="Nolan M."/>
            <person name="Ohm R."/>
            <person name="Pangilinan J."/>
            <person name="Park H.-J."/>
            <person name="Ramirez L."/>
            <person name="Alfaro M."/>
            <person name="Sun H."/>
            <person name="Tritt A."/>
            <person name="Yoshinaga Y."/>
            <person name="Zwiers L.-H."/>
            <person name="Turgeon B."/>
            <person name="Goodwin S."/>
            <person name="Spatafora J."/>
            <person name="Crous P."/>
            <person name="Grigoriev I."/>
        </authorList>
    </citation>
    <scope>NUCLEOTIDE SEQUENCE</scope>
    <source>
        <strain evidence="11">CBS 175.79</strain>
    </source>
</reference>
<dbReference type="CDD" id="cd13850">
    <property type="entry name" value="CuRO_1_Abr2_like"/>
    <property type="match status" value="1"/>
</dbReference>
<evidence type="ECO:0000259" key="9">
    <source>
        <dbReference type="Pfam" id="PF07731"/>
    </source>
</evidence>
<evidence type="ECO:0000259" key="10">
    <source>
        <dbReference type="Pfam" id="PF07732"/>
    </source>
</evidence>
<dbReference type="GO" id="GO:0005507">
    <property type="term" value="F:copper ion binding"/>
    <property type="evidence" value="ECO:0007669"/>
    <property type="project" value="InterPro"/>
</dbReference>
<dbReference type="Pfam" id="PF07731">
    <property type="entry name" value="Cu-oxidase_2"/>
    <property type="match status" value="1"/>
</dbReference>
<dbReference type="InterPro" id="IPR002355">
    <property type="entry name" value="Cu_oxidase_Cu_BS"/>
</dbReference>
<dbReference type="InterPro" id="IPR011707">
    <property type="entry name" value="Cu-oxidase-like_N"/>
</dbReference>
<evidence type="ECO:0000256" key="5">
    <source>
        <dbReference type="ARBA" id="ARBA00023008"/>
    </source>
</evidence>
<name>A0A6A5Y609_9PLEO</name>
<dbReference type="GeneID" id="54290028"/>
<feature type="domain" description="Plastocyanin-like" evidence="9">
    <location>
        <begin position="461"/>
        <end position="589"/>
    </location>
</feature>
<dbReference type="InterPro" id="IPR001117">
    <property type="entry name" value="Cu-oxidase_2nd"/>
</dbReference>
<gene>
    <name evidence="11" type="ORF">BU24DRAFT_469757</name>
</gene>
<dbReference type="OrthoDB" id="2121828at2759"/>
<dbReference type="Gene3D" id="2.60.40.420">
    <property type="entry name" value="Cupredoxins - blue copper proteins"/>
    <property type="match status" value="3"/>
</dbReference>
<dbReference type="PROSITE" id="PS00080">
    <property type="entry name" value="MULTICOPPER_OXIDASE2"/>
    <property type="match status" value="1"/>
</dbReference>
<dbReference type="InterPro" id="IPR008972">
    <property type="entry name" value="Cupredoxin"/>
</dbReference>
<dbReference type="AlphaFoldDB" id="A0A6A5Y609"/>
<dbReference type="Proteomes" id="UP000799778">
    <property type="component" value="Unassembled WGS sequence"/>
</dbReference>
<feature type="chain" id="PRO_5025501945" evidence="7">
    <location>
        <begin position="18"/>
        <end position="603"/>
    </location>
</feature>
<evidence type="ECO:0000256" key="2">
    <source>
        <dbReference type="ARBA" id="ARBA00022723"/>
    </source>
</evidence>
<dbReference type="RefSeq" id="XP_033389334.1">
    <property type="nucleotide sequence ID" value="XM_033532631.1"/>
</dbReference>
<dbReference type="CDD" id="cd13898">
    <property type="entry name" value="CuRO_3_Abr2_like"/>
    <property type="match status" value="1"/>
</dbReference>
<dbReference type="PANTHER" id="PTHR11709:SF488">
    <property type="entry name" value="LACCASE-RELATED"/>
    <property type="match status" value="1"/>
</dbReference>
<dbReference type="EMBL" id="ML978066">
    <property type="protein sequence ID" value="KAF2020995.1"/>
    <property type="molecule type" value="Genomic_DNA"/>
</dbReference>
<feature type="signal peptide" evidence="7">
    <location>
        <begin position="1"/>
        <end position="17"/>
    </location>
</feature>
<protein>
    <submittedName>
        <fullName evidence="11">Multicopper oxidase</fullName>
    </submittedName>
</protein>
<dbReference type="InterPro" id="IPR033138">
    <property type="entry name" value="Cu_oxidase_CS"/>
</dbReference>
<keyword evidence="6" id="KW-0325">Glycoprotein</keyword>
<dbReference type="GO" id="GO:0016491">
    <property type="term" value="F:oxidoreductase activity"/>
    <property type="evidence" value="ECO:0007669"/>
    <property type="project" value="UniProtKB-KW"/>
</dbReference>
<dbReference type="InterPro" id="IPR045087">
    <property type="entry name" value="Cu-oxidase_fam"/>
</dbReference>
<keyword evidence="4" id="KW-0560">Oxidoreductase</keyword>
<evidence type="ECO:0000256" key="3">
    <source>
        <dbReference type="ARBA" id="ARBA00022729"/>
    </source>
</evidence>
<comment type="similarity">
    <text evidence="1">Belongs to the multicopper oxidase family.</text>
</comment>
<dbReference type="PANTHER" id="PTHR11709">
    <property type="entry name" value="MULTI-COPPER OXIDASE"/>
    <property type="match status" value="1"/>
</dbReference>
<proteinExistence type="inferred from homology"/>
<dbReference type="SUPFAM" id="SSF49503">
    <property type="entry name" value="Cupredoxins"/>
    <property type="match status" value="3"/>
</dbReference>
<evidence type="ECO:0000256" key="6">
    <source>
        <dbReference type="ARBA" id="ARBA00023180"/>
    </source>
</evidence>
<sequence>MLSIPAVLLSLAAVAFSTSCQNTLELTWERGAPDGFERDMIFINGQFPGPTIEANQDDWVEITVVNKMPFNTSIHAHGIEQLNTPWADGVPGFTQRPIQPGESYTYKWHAHQYGSYFYHAHSRGQIEDGCYGPIIIKPKSGITKPFDKIAPAEVELLEAAESKVTPLVVSDWRHTGSKHTWDLQLASGIESSICMDSILLNGKGAVNCWSREDISAFTSPAIAPLLKELNLTMTDKGCLPPKIFPVLLADGQATGVNIDALPKEVFETCTPTEGSVEVIKANPGDKWLALDIISAAGIDTFAFSIDEHPMWVYAVDGHYIEPLEVEALSLVNGDRYSVFIRLDKTPASYGIRVASVALAQLLDTTAVLAYEGYEGYQNTTEEETYTISSTPYINKIGALISENSTTILDHVGVTSFPPQFPQPAPEADQTYVLTLQTVGNSYTWALNGTPFDNNHEDVETPFLYQDPNTISLPNHTLTTKNNTWVDIVFTVPTPGQPPHPIHKHGNKGFILGAGEGPFNWTSVAQASAAIPEAFNLVAPAYRDGFVTPPSATGPTWLAIRYHVTNPGAFLLHCHIQSHLNGGMSVAILDGVDEWPEVPSQYRN</sequence>
<evidence type="ECO:0000313" key="11">
    <source>
        <dbReference type="EMBL" id="KAF2020995.1"/>
    </source>
</evidence>
<evidence type="ECO:0000256" key="1">
    <source>
        <dbReference type="ARBA" id="ARBA00010609"/>
    </source>
</evidence>
<dbReference type="Pfam" id="PF07732">
    <property type="entry name" value="Cu-oxidase_3"/>
    <property type="match status" value="1"/>
</dbReference>